<dbReference type="InterPro" id="IPR013083">
    <property type="entry name" value="Znf_RING/FYVE/PHD"/>
</dbReference>
<feature type="region of interest" description="Disordered" evidence="5">
    <location>
        <begin position="335"/>
        <end position="405"/>
    </location>
</feature>
<feature type="compositionally biased region" description="Low complexity" evidence="5">
    <location>
        <begin position="76"/>
        <end position="90"/>
    </location>
</feature>
<keyword evidence="8" id="KW-1185">Reference proteome</keyword>
<evidence type="ECO:0000313" key="7">
    <source>
        <dbReference type="EMBL" id="KAL3769204.1"/>
    </source>
</evidence>
<evidence type="ECO:0000256" key="1">
    <source>
        <dbReference type="ARBA" id="ARBA00022723"/>
    </source>
</evidence>
<dbReference type="Proteomes" id="UP001530400">
    <property type="component" value="Unassembled WGS sequence"/>
</dbReference>
<evidence type="ECO:0000259" key="6">
    <source>
        <dbReference type="PROSITE" id="PS50089"/>
    </source>
</evidence>
<reference evidence="7 8" key="1">
    <citation type="submission" date="2024-10" db="EMBL/GenBank/DDBJ databases">
        <title>Updated reference genomes for cyclostephanoid diatoms.</title>
        <authorList>
            <person name="Roberts W.R."/>
            <person name="Alverson A.J."/>
        </authorList>
    </citation>
    <scope>NUCLEOTIDE SEQUENCE [LARGE SCALE GENOMIC DNA]</scope>
    <source>
        <strain evidence="7 8">AJA010-31</strain>
    </source>
</reference>
<dbReference type="PROSITE" id="PS00518">
    <property type="entry name" value="ZF_RING_1"/>
    <property type="match status" value="1"/>
</dbReference>
<organism evidence="7 8">
    <name type="scientific">Cyclotella atomus</name>
    <dbReference type="NCBI Taxonomy" id="382360"/>
    <lineage>
        <taxon>Eukaryota</taxon>
        <taxon>Sar</taxon>
        <taxon>Stramenopiles</taxon>
        <taxon>Ochrophyta</taxon>
        <taxon>Bacillariophyta</taxon>
        <taxon>Coscinodiscophyceae</taxon>
        <taxon>Thalassiosirophycidae</taxon>
        <taxon>Stephanodiscales</taxon>
        <taxon>Stephanodiscaceae</taxon>
        <taxon>Cyclotella</taxon>
    </lineage>
</organism>
<evidence type="ECO:0000256" key="4">
    <source>
        <dbReference type="PROSITE-ProRule" id="PRU00175"/>
    </source>
</evidence>
<evidence type="ECO:0000313" key="8">
    <source>
        <dbReference type="Proteomes" id="UP001530400"/>
    </source>
</evidence>
<protein>
    <recommendedName>
        <fullName evidence="6">RING-type domain-containing protein</fullName>
    </recommendedName>
</protein>
<dbReference type="Pfam" id="PF13639">
    <property type="entry name" value="zf-RING_2"/>
    <property type="match status" value="1"/>
</dbReference>
<proteinExistence type="predicted"/>
<dbReference type="InterPro" id="IPR001841">
    <property type="entry name" value="Znf_RING"/>
</dbReference>
<feature type="region of interest" description="Disordered" evidence="5">
    <location>
        <begin position="69"/>
        <end position="90"/>
    </location>
</feature>
<feature type="compositionally biased region" description="Polar residues" evidence="5">
    <location>
        <begin position="243"/>
        <end position="258"/>
    </location>
</feature>
<name>A0ABD3MZ79_9STRA</name>
<dbReference type="SMART" id="SM00184">
    <property type="entry name" value="RING"/>
    <property type="match status" value="1"/>
</dbReference>
<feature type="domain" description="RING-type" evidence="6">
    <location>
        <begin position="412"/>
        <end position="453"/>
    </location>
</feature>
<dbReference type="PROSITE" id="PS50089">
    <property type="entry name" value="ZF_RING_2"/>
    <property type="match status" value="1"/>
</dbReference>
<feature type="region of interest" description="Disordered" evidence="5">
    <location>
        <begin position="237"/>
        <end position="276"/>
    </location>
</feature>
<dbReference type="SUPFAM" id="SSF57850">
    <property type="entry name" value="RING/U-box"/>
    <property type="match status" value="1"/>
</dbReference>
<dbReference type="PANTHER" id="PTHR46563:SF4">
    <property type="entry name" value="ASPARTYL_ASPARAGINYL BETA-HYDROXYLASE ISOFORM X1"/>
    <property type="match status" value="1"/>
</dbReference>
<dbReference type="PANTHER" id="PTHR46563">
    <property type="entry name" value="RING-TYPE DOMAIN-CONTAINING PROTEIN"/>
    <property type="match status" value="1"/>
</dbReference>
<evidence type="ECO:0000256" key="3">
    <source>
        <dbReference type="ARBA" id="ARBA00022833"/>
    </source>
</evidence>
<feature type="compositionally biased region" description="Acidic residues" evidence="5">
    <location>
        <begin position="262"/>
        <end position="275"/>
    </location>
</feature>
<keyword evidence="1" id="KW-0479">Metal-binding</keyword>
<keyword evidence="3" id="KW-0862">Zinc</keyword>
<gene>
    <name evidence="7" type="ORF">ACHAWO_000850</name>
</gene>
<dbReference type="GO" id="GO:0008270">
    <property type="term" value="F:zinc ion binding"/>
    <property type="evidence" value="ECO:0007669"/>
    <property type="project" value="UniProtKB-KW"/>
</dbReference>
<dbReference type="EMBL" id="JALLPJ020001335">
    <property type="protein sequence ID" value="KAL3769204.1"/>
    <property type="molecule type" value="Genomic_DNA"/>
</dbReference>
<keyword evidence="2 4" id="KW-0863">Zinc-finger</keyword>
<sequence length="754" mass="80427">MSSSLEYILSSLDEETQAVSSATLAYPCYESNSPWIASSLTSSQPAPLAYAESDGALAIRRIRESPQFYPHPRAVSTNTNRSSFTTSSSAASAVPTSGAYFTYVQPSYTDAMMARRSSGGGTSMSMGMATSSLPSPYLPNNPSITSPITAAANAALARAQSPLNFAYRPRSQQERLRTLFPNEDETSLQEMTRAVAAITSASEARGERAPWMNLNAHSGSFLGGGLFAGIGASSFGETEEVNGGSTNAEEESIQTIDFGSQGEEEEEDSESEEANNSDLATVLRNMAAAGTVHAPPSRTAAAGAGSRLEHLGETTLGDGAARCLAQLDQPQEAAAGTTYASASRARRQPAISSLERLPSPSIDGNGEQSDDDEAEDVKPSAAKTTLRKRNQPDPTTEEPSSKKHKSDNQATCCICLEIPTKEDLASISGCSHPFCFSCIEKWADRENTCPLCKSRFHKIEKVHGKSSEKNVTNRNQRSDLGFMGGMDLFGGMGLESTGTWPTHIAQLLFSGLGASSIRGTSDRAPMGGRDIRTGRFIPSASAHHLYEPFAAPAPPRVGYSTRRPQAFASSLSGAGLSSSNNNAAVEPLDRFLDRVNAHRVRENEQRQQLQALTDNLEATTSVYSSTSLLGTSTTTYPFHTTTTRSTVTTTTTMAGPPLNPFGSIDLSQREEEDILASTSPTSYFRMHHDLDRNTDRYQFSTSPSGAAARVSAANWATLESAFASNEAGRSAETALEIDDSDDDEVEVVAVEAVM</sequence>
<comment type="caution">
    <text evidence="7">The sequence shown here is derived from an EMBL/GenBank/DDBJ whole genome shotgun (WGS) entry which is preliminary data.</text>
</comment>
<dbReference type="InterPro" id="IPR017907">
    <property type="entry name" value="Znf_RING_CS"/>
</dbReference>
<evidence type="ECO:0000256" key="2">
    <source>
        <dbReference type="ARBA" id="ARBA00022771"/>
    </source>
</evidence>
<dbReference type="AlphaFoldDB" id="A0ABD3MZ79"/>
<dbReference type="InterPro" id="IPR058746">
    <property type="entry name" value="Znf_RING-type_Topors"/>
</dbReference>
<dbReference type="CDD" id="cd16574">
    <property type="entry name" value="RING-HC_Topors"/>
    <property type="match status" value="1"/>
</dbReference>
<dbReference type="Gene3D" id="3.30.40.10">
    <property type="entry name" value="Zinc/RING finger domain, C3HC4 (zinc finger)"/>
    <property type="match status" value="1"/>
</dbReference>
<evidence type="ECO:0000256" key="5">
    <source>
        <dbReference type="SAM" id="MobiDB-lite"/>
    </source>
</evidence>
<accession>A0ABD3MZ79</accession>